<sequence>MLRKLHLIECDLRWGIPKDSTTAAVLCTCMDEIERCHGETDGQGMFLNMLGERYGWVPGVTDVPSHLVEQFQWVHNLSVTHMEILHGTLYRGINHNAAFFIRDPTIWLDKLPEDVQTGFIEQSELGQAQLKVLKSKLKEKYPKQYFEYSCHIEEPVKITETPSIKGLDDFGNNVLSFFKEAIAREYPLIKGKCDDKPVMREHFCHVCILEQKGAMVFGRDREYKLILQYAKGEIPQEGLVESWAEINPDYDNEAGNTENDEKENQKEVSSEKRKGYRNIVAIVAEPGAGKSSLMAKCAIEASKVELDAFIHFVGCSGVSTCHLNLLKRLCLFLLPYKDPKMEEVLNMDDSNILQETLDKLLEERRQSGKPLLILIDDLSQLSPGEGYLNWIPKTGLPENITLVTSMVKGDKVVDSIKERTNQITWLNLGYLTDKARHEIVTSYLKRYNKVLDPEQTELVVKSEGAKNALWLTMACEELRVFGFFDLLTQYIRELPYCLDALLEKILVRLVSEDETSLLKETLCFMECARDGLREAALQLLLGDMDEKKPVPMLHWAMVNRTLKPFIRVASTYQQLNQLTFYHQAIGKAVRKRWLSDKGASVKHHRLLADYYQNHCTDDHILGREAAYHISHSKDGARMMDFVKNDSRSRYIDAITISRYIKDYKCKTIIQRNANSGGRQLFSCPTCSNKRQAFSKHQMFPNKDSCILCGKSVLPNFKKPENEAYWCAHHPRRGPFYGNQPICHICKRVVMKPEVPLPLYLCHFCQRGGFTTCCWTPG</sequence>
<proteinExistence type="predicted"/>
<dbReference type="AlphaFoldDB" id="A0A9Q1BG74"/>
<dbReference type="PANTHER" id="PTHR19860:SF42">
    <property type="entry name" value="RING-TYPE DOMAIN-CONTAINING PROTEIN"/>
    <property type="match status" value="1"/>
</dbReference>
<dbReference type="InterPro" id="IPR051191">
    <property type="entry name" value="DCAF12"/>
</dbReference>
<accession>A0A9Q1BG74</accession>
<reference evidence="3" key="1">
    <citation type="submission" date="2021-10" db="EMBL/GenBank/DDBJ databases">
        <title>Tropical sea cucumber genome reveals ecological adaptation and Cuvierian tubules defense mechanism.</title>
        <authorList>
            <person name="Chen T."/>
        </authorList>
    </citation>
    <scope>NUCLEOTIDE SEQUENCE</scope>
    <source>
        <strain evidence="3">Nanhai2018</strain>
        <tissue evidence="3">Muscle</tissue>
    </source>
</reference>
<evidence type="ECO:0000313" key="4">
    <source>
        <dbReference type="Proteomes" id="UP001152320"/>
    </source>
</evidence>
<comment type="caution">
    <text evidence="3">The sequence shown here is derived from an EMBL/GenBank/DDBJ whole genome shotgun (WGS) entry which is preliminary data.</text>
</comment>
<evidence type="ECO:0000256" key="2">
    <source>
        <dbReference type="SAM" id="MobiDB-lite"/>
    </source>
</evidence>
<dbReference type="PANTHER" id="PTHR19860">
    <property type="entry name" value="DDB1- AND CUL4-ASSOCIATED FACTOR 12-RELATED"/>
    <property type="match status" value="1"/>
</dbReference>
<evidence type="ECO:0000313" key="3">
    <source>
        <dbReference type="EMBL" id="KAJ8026496.1"/>
    </source>
</evidence>
<dbReference type="Proteomes" id="UP001152320">
    <property type="component" value="Chromosome 16"/>
</dbReference>
<dbReference type="GO" id="GO:0080008">
    <property type="term" value="C:Cul4-RING E3 ubiquitin ligase complex"/>
    <property type="evidence" value="ECO:0007669"/>
    <property type="project" value="TreeGrafter"/>
</dbReference>
<name>A0A9Q1BG74_HOLLE</name>
<keyword evidence="1" id="KW-0677">Repeat</keyword>
<gene>
    <name evidence="3" type="ORF">HOLleu_31331</name>
</gene>
<feature type="region of interest" description="Disordered" evidence="2">
    <location>
        <begin position="250"/>
        <end position="271"/>
    </location>
</feature>
<dbReference type="Gene3D" id="3.40.50.300">
    <property type="entry name" value="P-loop containing nucleotide triphosphate hydrolases"/>
    <property type="match status" value="1"/>
</dbReference>
<dbReference type="SUPFAM" id="SSF52540">
    <property type="entry name" value="P-loop containing nucleoside triphosphate hydrolases"/>
    <property type="match status" value="1"/>
</dbReference>
<dbReference type="EMBL" id="JAIZAY010000016">
    <property type="protein sequence ID" value="KAJ8026496.1"/>
    <property type="molecule type" value="Genomic_DNA"/>
</dbReference>
<feature type="compositionally biased region" description="Basic and acidic residues" evidence="2">
    <location>
        <begin position="262"/>
        <end position="271"/>
    </location>
</feature>
<keyword evidence="4" id="KW-1185">Reference proteome</keyword>
<organism evidence="3 4">
    <name type="scientific">Holothuria leucospilota</name>
    <name type="common">Black long sea cucumber</name>
    <name type="synonym">Mertensiothuria leucospilota</name>
    <dbReference type="NCBI Taxonomy" id="206669"/>
    <lineage>
        <taxon>Eukaryota</taxon>
        <taxon>Metazoa</taxon>
        <taxon>Echinodermata</taxon>
        <taxon>Eleutherozoa</taxon>
        <taxon>Echinozoa</taxon>
        <taxon>Holothuroidea</taxon>
        <taxon>Aspidochirotacea</taxon>
        <taxon>Aspidochirotida</taxon>
        <taxon>Holothuriidae</taxon>
        <taxon>Holothuria</taxon>
    </lineage>
</organism>
<protein>
    <submittedName>
        <fullName evidence="3">Telomerase protein component 1</fullName>
    </submittedName>
</protein>
<evidence type="ECO:0000256" key="1">
    <source>
        <dbReference type="ARBA" id="ARBA00022737"/>
    </source>
</evidence>
<dbReference type="InterPro" id="IPR027417">
    <property type="entry name" value="P-loop_NTPase"/>
</dbReference>
<dbReference type="OrthoDB" id="2325716at2759"/>